<keyword evidence="6" id="KW-1185">Reference proteome</keyword>
<dbReference type="RefSeq" id="WP_225698324.1">
    <property type="nucleotide sequence ID" value="NZ_JAIXNE010000002.1"/>
</dbReference>
<feature type="transmembrane region" description="Helical" evidence="1">
    <location>
        <begin position="332"/>
        <end position="352"/>
    </location>
</feature>
<dbReference type="AlphaFoldDB" id="A0A9X1KZP0"/>
<keyword evidence="4" id="KW-0808">Transferase</keyword>
<reference evidence="4" key="1">
    <citation type="submission" date="2021-09" db="EMBL/GenBank/DDBJ databases">
        <title>Fulvivirga sp. isolated from coastal sediment.</title>
        <authorList>
            <person name="Yu H."/>
        </authorList>
    </citation>
    <scope>NUCLEOTIDE SEQUENCE</scope>
    <source>
        <strain evidence="4">1062</strain>
    </source>
</reference>
<evidence type="ECO:0000259" key="2">
    <source>
        <dbReference type="Pfam" id="PF00535"/>
    </source>
</evidence>
<dbReference type="EMBL" id="JAIXNE010000004">
    <property type="protein sequence ID" value="MCA6077525.1"/>
    <property type="molecule type" value="Genomic_DNA"/>
</dbReference>
<gene>
    <name evidence="3" type="ORF">LDX50_10090</name>
    <name evidence="4" type="ORF">LDX50_16060</name>
    <name evidence="5" type="ORF">LDX50_21780</name>
</gene>
<dbReference type="EMBL" id="JAIXNE010000002">
    <property type="protein sequence ID" value="MCA6075220.1"/>
    <property type="molecule type" value="Genomic_DNA"/>
</dbReference>
<feature type="transmembrane region" description="Helical" evidence="1">
    <location>
        <begin position="6"/>
        <end position="25"/>
    </location>
</feature>
<keyword evidence="4" id="KW-0328">Glycosyltransferase</keyword>
<protein>
    <submittedName>
        <fullName evidence="4">Glycosyltransferase</fullName>
        <ecNumber evidence="4">2.4.-.-</ecNumber>
    </submittedName>
</protein>
<dbReference type="PANTHER" id="PTHR43685:SF3">
    <property type="entry name" value="SLR2126 PROTEIN"/>
    <property type="match status" value="1"/>
</dbReference>
<evidence type="ECO:0000313" key="6">
    <source>
        <dbReference type="Proteomes" id="UP001139409"/>
    </source>
</evidence>
<accession>A0A9X1KZP0</accession>
<dbReference type="Gene3D" id="3.90.550.10">
    <property type="entry name" value="Spore Coat Polysaccharide Biosynthesis Protein SpsA, Chain A"/>
    <property type="match status" value="1"/>
</dbReference>
<keyword evidence="1" id="KW-0472">Membrane</keyword>
<dbReference type="EC" id="2.4.-.-" evidence="4"/>
<dbReference type="SUPFAM" id="SSF53448">
    <property type="entry name" value="Nucleotide-diphospho-sugar transferases"/>
    <property type="match status" value="1"/>
</dbReference>
<dbReference type="InterPro" id="IPR001173">
    <property type="entry name" value="Glyco_trans_2-like"/>
</dbReference>
<feature type="transmembrane region" description="Helical" evidence="1">
    <location>
        <begin position="307"/>
        <end position="325"/>
    </location>
</feature>
<proteinExistence type="predicted"/>
<dbReference type="Proteomes" id="UP001139409">
    <property type="component" value="Unassembled WGS sequence"/>
</dbReference>
<feature type="domain" description="Glycosyltransferase 2-like" evidence="2">
    <location>
        <begin position="39"/>
        <end position="162"/>
    </location>
</feature>
<organism evidence="4 6">
    <name type="scientific">Fulvivirga sedimenti</name>
    <dbReference type="NCBI Taxonomy" id="2879465"/>
    <lineage>
        <taxon>Bacteria</taxon>
        <taxon>Pseudomonadati</taxon>
        <taxon>Bacteroidota</taxon>
        <taxon>Cytophagia</taxon>
        <taxon>Cytophagales</taxon>
        <taxon>Fulvivirgaceae</taxon>
        <taxon>Fulvivirga</taxon>
    </lineage>
</organism>
<evidence type="ECO:0000256" key="1">
    <source>
        <dbReference type="SAM" id="Phobius"/>
    </source>
</evidence>
<keyword evidence="1" id="KW-0812">Transmembrane</keyword>
<name>A0A9X1KZP0_9BACT</name>
<dbReference type="GO" id="GO:0016757">
    <property type="term" value="F:glycosyltransferase activity"/>
    <property type="evidence" value="ECO:0007669"/>
    <property type="project" value="UniProtKB-KW"/>
</dbReference>
<dbReference type="PANTHER" id="PTHR43685">
    <property type="entry name" value="GLYCOSYLTRANSFERASE"/>
    <property type="match status" value="1"/>
</dbReference>
<keyword evidence="1" id="KW-1133">Transmembrane helix</keyword>
<evidence type="ECO:0000313" key="5">
    <source>
        <dbReference type="EMBL" id="MCA6077525.1"/>
    </source>
</evidence>
<feature type="transmembrane region" description="Helical" evidence="1">
    <location>
        <begin position="271"/>
        <end position="295"/>
    </location>
</feature>
<comment type="caution">
    <text evidence="4">The sequence shown here is derived from an EMBL/GenBank/DDBJ whole genome shotgun (WGS) entry which is preliminary data.</text>
</comment>
<sequence length="370" mass="41941">MIILLVFPALYCILLLVSIILWARIPSVGVNTEARNSFSVLIPFRNEEQKLESLMNSLLGVDYPADQFEVIFINDHSSDGGEAMIESACNNYQNWKIINLKQQTGKKSALLKGVQEARYPILITTDADCNVRPGWLRTYDQAYTRPDTHFVAGTIELAYEKPTLPVIFQVFEQYALTGLTGVTMHSRYPTMCNGANLSFTKEAFLAVNGYEGNEQIPSGDDQFLLKKVTSRFHDSAIFMKDPQAAVRTGAITEWDEMLHQRIRWAAKWKSTGGMVSVMAVFIALTYFSLLVSLFFTHQSMIGEYLPGILLTKLFADALFVAAVAGKRIHAGLYIYWPIIQVIYPFYTLFVVWKSIRGNYIWKDRRYSSAV</sequence>
<dbReference type="EMBL" id="JAIXNE010000003">
    <property type="protein sequence ID" value="MCA6076397.1"/>
    <property type="molecule type" value="Genomic_DNA"/>
</dbReference>
<evidence type="ECO:0000313" key="3">
    <source>
        <dbReference type="EMBL" id="MCA6075220.1"/>
    </source>
</evidence>
<dbReference type="InterPro" id="IPR050834">
    <property type="entry name" value="Glycosyltransf_2"/>
</dbReference>
<dbReference type="InterPro" id="IPR029044">
    <property type="entry name" value="Nucleotide-diphossugar_trans"/>
</dbReference>
<dbReference type="Pfam" id="PF00535">
    <property type="entry name" value="Glycos_transf_2"/>
    <property type="match status" value="1"/>
</dbReference>
<evidence type="ECO:0000313" key="4">
    <source>
        <dbReference type="EMBL" id="MCA6076397.1"/>
    </source>
</evidence>